<dbReference type="Proteomes" id="UP000704712">
    <property type="component" value="Unassembled WGS sequence"/>
</dbReference>
<sequence length="62" mass="6915">MRGTAFFLTEISTVTNNCIKIITNDTYSVRDQIRKKMSVITDKLIAFSNGDNGHALSMADDM</sequence>
<comment type="caution">
    <text evidence="1">The sequence shown here is derived from an EMBL/GenBank/DDBJ whole genome shotgun (WGS) entry which is preliminary data.</text>
</comment>
<evidence type="ECO:0000313" key="2">
    <source>
        <dbReference type="Proteomes" id="UP000704712"/>
    </source>
</evidence>
<dbReference type="AlphaFoldDB" id="A0A8S9TX36"/>
<name>A0A8S9TX36_PHYIN</name>
<gene>
    <name evidence="1" type="ORF">GN958_ATG18190</name>
</gene>
<proteinExistence type="predicted"/>
<evidence type="ECO:0000313" key="1">
    <source>
        <dbReference type="EMBL" id="KAF4132613.1"/>
    </source>
</evidence>
<reference evidence="1" key="1">
    <citation type="submission" date="2020-03" db="EMBL/GenBank/DDBJ databases">
        <title>Hybrid Assembly of Korean Phytophthora infestans isolates.</title>
        <authorList>
            <person name="Prokchorchik M."/>
            <person name="Lee Y."/>
            <person name="Seo J."/>
            <person name="Cho J.-H."/>
            <person name="Park Y.-E."/>
            <person name="Jang D.-C."/>
            <person name="Im J.-S."/>
            <person name="Choi J.-G."/>
            <person name="Park H.-J."/>
            <person name="Lee G.-B."/>
            <person name="Lee Y.-G."/>
            <person name="Hong S.-Y."/>
            <person name="Cho K."/>
            <person name="Sohn K.H."/>
        </authorList>
    </citation>
    <scope>NUCLEOTIDE SEQUENCE</scope>
    <source>
        <strain evidence="1">KR_2_A2</strain>
    </source>
</reference>
<accession>A0A8S9TX36</accession>
<protein>
    <submittedName>
        <fullName evidence="1">Uncharacterized protein</fullName>
    </submittedName>
</protein>
<organism evidence="1 2">
    <name type="scientific">Phytophthora infestans</name>
    <name type="common">Potato late blight agent</name>
    <name type="synonym">Botrytis infestans</name>
    <dbReference type="NCBI Taxonomy" id="4787"/>
    <lineage>
        <taxon>Eukaryota</taxon>
        <taxon>Sar</taxon>
        <taxon>Stramenopiles</taxon>
        <taxon>Oomycota</taxon>
        <taxon>Peronosporomycetes</taxon>
        <taxon>Peronosporales</taxon>
        <taxon>Peronosporaceae</taxon>
        <taxon>Phytophthora</taxon>
    </lineage>
</organism>
<dbReference type="EMBL" id="JAACNO010002520">
    <property type="protein sequence ID" value="KAF4132613.1"/>
    <property type="molecule type" value="Genomic_DNA"/>
</dbReference>